<protein>
    <submittedName>
        <fullName evidence="1">Uncharacterized protein</fullName>
    </submittedName>
</protein>
<accession>A0A6A0BBR6</accession>
<sequence length="100" mass="11342">MKKTVNFKIMNLVADAYMNDTTARVAHEGDLLSVTIKKANSDLVQLFVNYKQVMTVRVKGTRSHIISVAKENLEHLNYVLPFAKSLGLSEATTRRYLEIE</sequence>
<reference evidence="1 2" key="1">
    <citation type="submission" date="2020-02" db="EMBL/GenBank/DDBJ databases">
        <title>Draft genome sequence of Lactococcus sp. Hs30E4-3.</title>
        <authorList>
            <person name="Noda S."/>
            <person name="Yuki M."/>
            <person name="Ohkuma M."/>
        </authorList>
    </citation>
    <scope>NUCLEOTIDE SEQUENCE [LARGE SCALE GENOMIC DNA]</scope>
    <source>
        <strain evidence="1 2">Hs30E4-3</strain>
    </source>
</reference>
<proteinExistence type="predicted"/>
<dbReference type="EMBL" id="BLLI01000039">
    <property type="protein sequence ID" value="GFH42782.1"/>
    <property type="molecule type" value="Genomic_DNA"/>
</dbReference>
<dbReference type="AlphaFoldDB" id="A0A6A0BBR6"/>
<gene>
    <name evidence="1" type="ORF">Hs30E_13330</name>
</gene>
<dbReference type="Proteomes" id="UP000480303">
    <property type="component" value="Unassembled WGS sequence"/>
</dbReference>
<comment type="caution">
    <text evidence="1">The sequence shown here is derived from an EMBL/GenBank/DDBJ whole genome shotgun (WGS) entry which is preliminary data.</text>
</comment>
<keyword evidence="2" id="KW-1185">Reference proteome</keyword>
<organism evidence="1 2">
    <name type="scientific">Pseudolactococcus hodotermopsidis</name>
    <dbReference type="NCBI Taxonomy" id="2709157"/>
    <lineage>
        <taxon>Bacteria</taxon>
        <taxon>Bacillati</taxon>
        <taxon>Bacillota</taxon>
        <taxon>Bacilli</taxon>
        <taxon>Lactobacillales</taxon>
        <taxon>Streptococcaceae</taxon>
        <taxon>Pseudolactococcus</taxon>
    </lineage>
</organism>
<evidence type="ECO:0000313" key="1">
    <source>
        <dbReference type="EMBL" id="GFH42782.1"/>
    </source>
</evidence>
<evidence type="ECO:0000313" key="2">
    <source>
        <dbReference type="Proteomes" id="UP000480303"/>
    </source>
</evidence>
<dbReference type="RefSeq" id="WP_172209091.1">
    <property type="nucleotide sequence ID" value="NZ_BLLI01000039.1"/>
</dbReference>
<name>A0A6A0BBR6_9LACT</name>